<dbReference type="InterPro" id="IPR029063">
    <property type="entry name" value="SAM-dependent_MTases_sf"/>
</dbReference>
<evidence type="ECO:0000313" key="8">
    <source>
        <dbReference type="EMBL" id="KXZ50105.1"/>
    </source>
</evidence>
<keyword evidence="9" id="KW-1185">Reference proteome</keyword>
<keyword evidence="5" id="KW-0949">S-adenosyl-L-methionine</keyword>
<keyword evidence="3" id="KW-0489">Methyltransferase</keyword>
<dbReference type="OrthoDB" id="549159at2759"/>
<dbReference type="InterPro" id="IPR003358">
    <property type="entry name" value="tRNA_(Gua-N-7)_MeTrfase_Trmb"/>
</dbReference>
<dbReference type="EMBL" id="LSYV01000019">
    <property type="protein sequence ID" value="KXZ50105.1"/>
    <property type="molecule type" value="Genomic_DNA"/>
</dbReference>
<name>A0A150GK72_GONPE</name>
<dbReference type="PANTHER" id="PTHR23417:SF21">
    <property type="entry name" value="TRNA (GUANINE-N(7)-)-METHYLTRANSFERASE"/>
    <property type="match status" value="1"/>
</dbReference>
<evidence type="ECO:0000256" key="6">
    <source>
        <dbReference type="ARBA" id="ARBA00022694"/>
    </source>
</evidence>
<protein>
    <recommendedName>
        <fullName evidence="2">tRNA (guanine(46)-N(7))-methyltransferase</fullName>
        <ecNumber evidence="2">2.1.1.33</ecNumber>
    </recommendedName>
</protein>
<reference evidence="9" key="1">
    <citation type="journal article" date="2016" name="Nat. Commun.">
        <title>The Gonium pectorale genome demonstrates co-option of cell cycle regulation during the evolution of multicellularity.</title>
        <authorList>
            <person name="Hanschen E.R."/>
            <person name="Marriage T.N."/>
            <person name="Ferris P.J."/>
            <person name="Hamaji T."/>
            <person name="Toyoda A."/>
            <person name="Fujiyama A."/>
            <person name="Neme R."/>
            <person name="Noguchi H."/>
            <person name="Minakuchi Y."/>
            <person name="Suzuki M."/>
            <person name="Kawai-Toyooka H."/>
            <person name="Smith D.R."/>
            <person name="Sparks H."/>
            <person name="Anderson J."/>
            <person name="Bakaric R."/>
            <person name="Luria V."/>
            <person name="Karger A."/>
            <person name="Kirschner M.W."/>
            <person name="Durand P.M."/>
            <person name="Michod R.E."/>
            <person name="Nozaki H."/>
            <person name="Olson B.J."/>
        </authorList>
    </citation>
    <scope>NUCLEOTIDE SEQUENCE [LARGE SCALE GENOMIC DNA]</scope>
    <source>
        <strain evidence="9">NIES-2863</strain>
    </source>
</reference>
<evidence type="ECO:0000256" key="4">
    <source>
        <dbReference type="ARBA" id="ARBA00022679"/>
    </source>
</evidence>
<evidence type="ECO:0000256" key="1">
    <source>
        <dbReference type="ARBA" id="ARBA00000142"/>
    </source>
</evidence>
<evidence type="ECO:0000256" key="3">
    <source>
        <dbReference type="ARBA" id="ARBA00022603"/>
    </source>
</evidence>
<sequence length="374" mass="37751">MQHLLGSYGGGGGVGPDGADRSSGGSGAVPDGARRGDCSEGRSAGGTAEPGSVQGATGAPLLARLGGGGRVALVCLQFSDPPVRRQALVGGGELVAQLAEALPTGALVWIQSDVLSIATSLRRLFWRHGGFAPSARHAAATSATITRLWMPPQDMRAHPSGPPTATSSPGASKSGETSSAASPPPARSGVPRPAPDVGEEAGGPPADGPAAVAATAAAAAVGLPLLLRGVDLRSHQEPRLTETQVAAVAAVRKGTAHDPDDRCAGGHTASVCSPPAVRADGAWQCREDQEHVELRGVAGDWDEATHGDGAADALPGGWDPSRGDNCCEPDGGGGADGWEGLPWLDVNPLGVPTERELYVERGGRPIYRLLLVRT</sequence>
<evidence type="ECO:0000313" key="9">
    <source>
        <dbReference type="Proteomes" id="UP000075714"/>
    </source>
</evidence>
<accession>A0A150GK72</accession>
<feature type="region of interest" description="Disordered" evidence="7">
    <location>
        <begin position="1"/>
        <end position="56"/>
    </location>
</feature>
<evidence type="ECO:0000256" key="5">
    <source>
        <dbReference type="ARBA" id="ARBA00022691"/>
    </source>
</evidence>
<gene>
    <name evidence="8" type="ORF">GPECTOR_18g80</name>
</gene>
<dbReference type="Proteomes" id="UP000075714">
    <property type="component" value="Unassembled WGS sequence"/>
</dbReference>
<dbReference type="AlphaFoldDB" id="A0A150GK72"/>
<organism evidence="8 9">
    <name type="scientific">Gonium pectorale</name>
    <name type="common">Green alga</name>
    <dbReference type="NCBI Taxonomy" id="33097"/>
    <lineage>
        <taxon>Eukaryota</taxon>
        <taxon>Viridiplantae</taxon>
        <taxon>Chlorophyta</taxon>
        <taxon>core chlorophytes</taxon>
        <taxon>Chlorophyceae</taxon>
        <taxon>CS clade</taxon>
        <taxon>Chlamydomonadales</taxon>
        <taxon>Volvocaceae</taxon>
        <taxon>Gonium</taxon>
    </lineage>
</organism>
<evidence type="ECO:0000256" key="2">
    <source>
        <dbReference type="ARBA" id="ARBA00011977"/>
    </source>
</evidence>
<proteinExistence type="predicted"/>
<comment type="catalytic activity">
    <reaction evidence="1">
        <text>guanosine(46) in tRNA + S-adenosyl-L-methionine = N(7)-methylguanosine(46) in tRNA + S-adenosyl-L-homocysteine</text>
        <dbReference type="Rhea" id="RHEA:42708"/>
        <dbReference type="Rhea" id="RHEA-COMP:10188"/>
        <dbReference type="Rhea" id="RHEA-COMP:10189"/>
        <dbReference type="ChEBI" id="CHEBI:57856"/>
        <dbReference type="ChEBI" id="CHEBI:59789"/>
        <dbReference type="ChEBI" id="CHEBI:74269"/>
        <dbReference type="ChEBI" id="CHEBI:74480"/>
        <dbReference type="EC" id="2.1.1.33"/>
    </reaction>
</comment>
<dbReference type="GO" id="GO:0043527">
    <property type="term" value="C:tRNA methyltransferase complex"/>
    <property type="evidence" value="ECO:0007669"/>
    <property type="project" value="TreeGrafter"/>
</dbReference>
<dbReference type="Gene3D" id="3.40.50.150">
    <property type="entry name" value="Vaccinia Virus protein VP39"/>
    <property type="match status" value="1"/>
</dbReference>
<keyword evidence="6" id="KW-0819">tRNA processing</keyword>
<feature type="compositionally biased region" description="Gly residues" evidence="7">
    <location>
        <begin position="7"/>
        <end position="16"/>
    </location>
</feature>
<feature type="region of interest" description="Disordered" evidence="7">
    <location>
        <begin position="152"/>
        <end position="210"/>
    </location>
</feature>
<comment type="caution">
    <text evidence="8">The sequence shown here is derived from an EMBL/GenBank/DDBJ whole genome shotgun (WGS) entry which is preliminary data.</text>
</comment>
<dbReference type="PANTHER" id="PTHR23417">
    <property type="entry name" value="3-DEOXY-D-MANNO-OCTULOSONIC-ACID TRANSFERASE/TRNA GUANINE-N 7 - -METHYLTRANSFERASE"/>
    <property type="match status" value="1"/>
</dbReference>
<dbReference type="EC" id="2.1.1.33" evidence="2"/>
<evidence type="ECO:0000256" key="7">
    <source>
        <dbReference type="SAM" id="MobiDB-lite"/>
    </source>
</evidence>
<dbReference type="GO" id="GO:0008176">
    <property type="term" value="F:tRNA (guanine(46)-N7)-methyltransferase activity"/>
    <property type="evidence" value="ECO:0007669"/>
    <property type="project" value="UniProtKB-EC"/>
</dbReference>
<keyword evidence="4" id="KW-0808">Transferase</keyword>
<feature type="compositionally biased region" description="Low complexity" evidence="7">
    <location>
        <begin position="163"/>
        <end position="172"/>
    </location>
</feature>